<dbReference type="Pfam" id="PF01676">
    <property type="entry name" value="Metalloenzyme"/>
    <property type="match status" value="1"/>
</dbReference>
<dbReference type="InterPro" id="IPR017850">
    <property type="entry name" value="Alkaline_phosphatase_core_sf"/>
</dbReference>
<evidence type="ECO:0000259" key="4">
    <source>
        <dbReference type="Pfam" id="PF01676"/>
    </source>
</evidence>
<dbReference type="InterPro" id="IPR006124">
    <property type="entry name" value="Metalloenzyme"/>
</dbReference>
<evidence type="ECO:0000313" key="5">
    <source>
        <dbReference type="EMBL" id="PEN07052.1"/>
    </source>
</evidence>
<sequence>MTGVCVGYGRQHATRCQTYPSGPVNVVRRFHLQWLPEGSVNASGFCLSCFLVYRRFMPPSPAHVLFLFIDGIGLGPDSSTNPMADLGPHWGRLARHTGWTTRTPCVDRDRHVFRAVDATLGVDGLPQSGTGQASLFSGVNCAKHAGRHFGPFPHSSSKPILATNNLFQRVHAATQNAEACAFANAYPPVFFEKRARRNRWTVTTLCSRQAGVRLRSTPDVHAGHALPADLVGAAWNEHLNIAIPQQTAAAAGRTLYRIMQRYRLTLFEYYETDKAGHGRSHLSISTILSRLDALLGGVLDNFSATRDLLLICSDHGNLEVPHQKPHTHHPVPLVAYGCGAAAFRSATTLTDVTPALAGLFGASTPSPLDIPSSG</sequence>
<dbReference type="GO" id="GO:0043094">
    <property type="term" value="P:metabolic compound salvage"/>
    <property type="evidence" value="ECO:0007669"/>
    <property type="project" value="InterPro"/>
</dbReference>
<dbReference type="SUPFAM" id="SSF53649">
    <property type="entry name" value="Alkaline phosphatase-like"/>
    <property type="match status" value="1"/>
</dbReference>
<dbReference type="GO" id="GO:0009117">
    <property type="term" value="P:nucleotide metabolic process"/>
    <property type="evidence" value="ECO:0007669"/>
    <property type="project" value="InterPro"/>
</dbReference>
<dbReference type="GO" id="GO:0005829">
    <property type="term" value="C:cytosol"/>
    <property type="evidence" value="ECO:0007669"/>
    <property type="project" value="TreeGrafter"/>
</dbReference>
<proteinExistence type="inferred from homology"/>
<evidence type="ECO:0000256" key="2">
    <source>
        <dbReference type="ARBA" id="ARBA00022723"/>
    </source>
</evidence>
<accession>A0A2H3P0Y4</accession>
<gene>
    <name evidence="5" type="ORF">CRI93_07900</name>
</gene>
<reference evidence="5 6" key="1">
    <citation type="submission" date="2017-10" db="EMBL/GenBank/DDBJ databases">
        <title>Draft genome of Longimonas halophila.</title>
        <authorList>
            <person name="Goh K.M."/>
            <person name="Shamsir M.S."/>
            <person name="Lim S.W."/>
        </authorList>
    </citation>
    <scope>NUCLEOTIDE SEQUENCE [LARGE SCALE GENOMIC DNA]</scope>
    <source>
        <strain evidence="5 6">KCTC 42399</strain>
    </source>
</reference>
<evidence type="ECO:0000313" key="6">
    <source>
        <dbReference type="Proteomes" id="UP000221024"/>
    </source>
</evidence>
<dbReference type="OrthoDB" id="9778226at2"/>
<dbReference type="PANTHER" id="PTHR21110">
    <property type="entry name" value="PHOSPHOPENTOMUTASE"/>
    <property type="match status" value="1"/>
</dbReference>
<evidence type="ECO:0000256" key="3">
    <source>
        <dbReference type="ARBA" id="ARBA00023211"/>
    </source>
</evidence>
<protein>
    <submittedName>
        <fullName evidence="5">Peptidase</fullName>
    </submittedName>
</protein>
<keyword evidence="2" id="KW-0479">Metal-binding</keyword>
<dbReference type="Gene3D" id="3.40.720.10">
    <property type="entry name" value="Alkaline Phosphatase, subunit A"/>
    <property type="match status" value="1"/>
</dbReference>
<evidence type="ECO:0000256" key="1">
    <source>
        <dbReference type="ARBA" id="ARBA00010373"/>
    </source>
</evidence>
<organism evidence="5 6">
    <name type="scientific">Longimonas halophila</name>
    <dbReference type="NCBI Taxonomy" id="1469170"/>
    <lineage>
        <taxon>Bacteria</taxon>
        <taxon>Pseudomonadati</taxon>
        <taxon>Rhodothermota</taxon>
        <taxon>Rhodothermia</taxon>
        <taxon>Rhodothermales</taxon>
        <taxon>Salisaetaceae</taxon>
        <taxon>Longimonas</taxon>
    </lineage>
</organism>
<dbReference type="Proteomes" id="UP000221024">
    <property type="component" value="Unassembled WGS sequence"/>
</dbReference>
<name>A0A2H3P0Y4_9BACT</name>
<dbReference type="EMBL" id="PDEP01000006">
    <property type="protein sequence ID" value="PEN07052.1"/>
    <property type="molecule type" value="Genomic_DNA"/>
</dbReference>
<dbReference type="GO" id="GO:0000287">
    <property type="term" value="F:magnesium ion binding"/>
    <property type="evidence" value="ECO:0007669"/>
    <property type="project" value="InterPro"/>
</dbReference>
<comment type="similarity">
    <text evidence="1">Belongs to the phosphopentomutase family.</text>
</comment>
<feature type="domain" description="Metalloenzyme" evidence="4">
    <location>
        <begin position="249"/>
        <end position="362"/>
    </location>
</feature>
<dbReference type="GO" id="GO:0008973">
    <property type="term" value="F:phosphopentomutase activity"/>
    <property type="evidence" value="ECO:0007669"/>
    <property type="project" value="InterPro"/>
</dbReference>
<keyword evidence="6" id="KW-1185">Reference proteome</keyword>
<dbReference type="PANTHER" id="PTHR21110:SF0">
    <property type="entry name" value="PHOSPHOPENTOMUTASE"/>
    <property type="match status" value="1"/>
</dbReference>
<dbReference type="InterPro" id="IPR010045">
    <property type="entry name" value="DeoB"/>
</dbReference>
<comment type="caution">
    <text evidence="5">The sequence shown here is derived from an EMBL/GenBank/DDBJ whole genome shotgun (WGS) entry which is preliminary data.</text>
</comment>
<dbReference type="AlphaFoldDB" id="A0A2H3P0Y4"/>
<keyword evidence="3" id="KW-0464">Manganese</keyword>